<dbReference type="PROSITE" id="PS51450">
    <property type="entry name" value="LRR"/>
    <property type="match status" value="1"/>
</dbReference>
<sequence>MIEFDIEKYLNSLSDKVEKINVSNKKLKYLPELSRFKCLKYLKCSNNQLTSLPILPDNLECLDCHSNNLTILPILKKKLISLDCSYNIITSLPVLNKNLIELFCANNKLTSLPVLNKELKILYCISNDLTSFPVLNENLKHCYYSNNPISSIIYNNNFNIFKKNIKIWNNFRYLYYCLKYRKKFLKIMEPIIKKRYHPSYLYNLTEEDDLDEKLEKW</sequence>
<reference evidence="3" key="1">
    <citation type="journal article" date="2020" name="Nature">
        <title>Giant virus diversity and host interactions through global metagenomics.</title>
        <authorList>
            <person name="Schulz F."/>
            <person name="Roux S."/>
            <person name="Paez-Espino D."/>
            <person name="Jungbluth S."/>
            <person name="Walsh D.A."/>
            <person name="Denef V.J."/>
            <person name="McMahon K.D."/>
            <person name="Konstantinidis K.T."/>
            <person name="Eloe-Fadrosh E.A."/>
            <person name="Kyrpides N.C."/>
            <person name="Woyke T."/>
        </authorList>
    </citation>
    <scope>NUCLEOTIDE SEQUENCE</scope>
    <source>
        <strain evidence="3">GVMAG-M-3300023179-71</strain>
    </source>
</reference>
<dbReference type="InterPro" id="IPR051071">
    <property type="entry name" value="LRR-bact_E3_ubiq_ligases"/>
</dbReference>
<organism evidence="3">
    <name type="scientific">viral metagenome</name>
    <dbReference type="NCBI Taxonomy" id="1070528"/>
    <lineage>
        <taxon>unclassified sequences</taxon>
        <taxon>metagenomes</taxon>
        <taxon>organismal metagenomes</taxon>
    </lineage>
</organism>
<name>A0A6C0H5W5_9ZZZZ</name>
<dbReference type="SUPFAM" id="SSF52058">
    <property type="entry name" value="L domain-like"/>
    <property type="match status" value="1"/>
</dbReference>
<dbReference type="PANTHER" id="PTHR47114">
    <property type="match status" value="1"/>
</dbReference>
<keyword evidence="2" id="KW-0677">Repeat</keyword>
<protein>
    <recommendedName>
        <fullName evidence="4">Leucine-rich repeat protein</fullName>
    </recommendedName>
</protein>
<dbReference type="SMART" id="SM00364">
    <property type="entry name" value="LRR_BAC"/>
    <property type="match status" value="6"/>
</dbReference>
<keyword evidence="1" id="KW-0433">Leucine-rich repeat</keyword>
<proteinExistence type="predicted"/>
<evidence type="ECO:0008006" key="4">
    <source>
        <dbReference type="Google" id="ProtNLM"/>
    </source>
</evidence>
<evidence type="ECO:0000256" key="1">
    <source>
        <dbReference type="ARBA" id="ARBA00022614"/>
    </source>
</evidence>
<dbReference type="InterPro" id="IPR001611">
    <property type="entry name" value="Leu-rich_rpt"/>
</dbReference>
<dbReference type="EMBL" id="MN739885">
    <property type="protein sequence ID" value="QHT75962.1"/>
    <property type="molecule type" value="Genomic_DNA"/>
</dbReference>
<dbReference type="PANTHER" id="PTHR47114:SF2">
    <property type="entry name" value="OLIGODENDROCYTE-MYELIN GLYCOPROTEIN"/>
    <property type="match status" value="1"/>
</dbReference>
<accession>A0A6C0H5W5</accession>
<evidence type="ECO:0000256" key="2">
    <source>
        <dbReference type="ARBA" id="ARBA00022737"/>
    </source>
</evidence>
<dbReference type="AlphaFoldDB" id="A0A6C0H5W5"/>
<evidence type="ECO:0000313" key="3">
    <source>
        <dbReference type="EMBL" id="QHT75962.1"/>
    </source>
</evidence>
<dbReference type="InterPro" id="IPR032675">
    <property type="entry name" value="LRR_dom_sf"/>
</dbReference>
<dbReference type="Gene3D" id="3.80.10.10">
    <property type="entry name" value="Ribonuclease Inhibitor"/>
    <property type="match status" value="1"/>
</dbReference>